<evidence type="ECO:0000256" key="3">
    <source>
        <dbReference type="PROSITE-ProRule" id="PRU00023"/>
    </source>
</evidence>
<feature type="region of interest" description="Disordered" evidence="4">
    <location>
        <begin position="162"/>
        <end position="205"/>
    </location>
</feature>
<dbReference type="Gene3D" id="1.25.40.20">
    <property type="entry name" value="Ankyrin repeat-containing domain"/>
    <property type="match status" value="2"/>
</dbReference>
<keyword evidence="1" id="KW-0677">Repeat</keyword>
<keyword evidence="5" id="KW-0812">Transmembrane</keyword>
<feature type="chain" id="PRO_5015168419" evidence="6">
    <location>
        <begin position="22"/>
        <end position="1609"/>
    </location>
</feature>
<feature type="repeat" description="ANK" evidence="3">
    <location>
        <begin position="1308"/>
        <end position="1341"/>
    </location>
</feature>
<dbReference type="Proteomes" id="UP000054821">
    <property type="component" value="Unassembled WGS sequence"/>
</dbReference>
<feature type="repeat" description="ANK" evidence="3">
    <location>
        <begin position="1345"/>
        <end position="1377"/>
    </location>
</feature>
<feature type="repeat" description="ANK" evidence="3">
    <location>
        <begin position="1273"/>
        <end position="1307"/>
    </location>
</feature>
<dbReference type="STRING" id="398673.A0A2P4ZTH6"/>
<dbReference type="InterPro" id="IPR051165">
    <property type="entry name" value="Multifunctional_ANK_Repeat"/>
</dbReference>
<dbReference type="RefSeq" id="XP_024406030.1">
    <property type="nucleotide sequence ID" value="XM_024549192.1"/>
</dbReference>
<proteinExistence type="predicted"/>
<evidence type="ECO:0000256" key="4">
    <source>
        <dbReference type="SAM" id="MobiDB-lite"/>
    </source>
</evidence>
<feature type="signal peptide" evidence="6">
    <location>
        <begin position="1"/>
        <end position="21"/>
    </location>
</feature>
<keyword evidence="5" id="KW-0472">Membrane</keyword>
<evidence type="ECO:0000256" key="2">
    <source>
        <dbReference type="ARBA" id="ARBA00023043"/>
    </source>
</evidence>
<dbReference type="PANTHER" id="PTHR24123:SF33">
    <property type="entry name" value="PROTEIN HOS4"/>
    <property type="match status" value="1"/>
</dbReference>
<keyword evidence="6" id="KW-0732">Signal</keyword>
<feature type="repeat" description="ANK" evidence="3">
    <location>
        <begin position="1445"/>
        <end position="1477"/>
    </location>
</feature>
<feature type="transmembrane region" description="Helical" evidence="5">
    <location>
        <begin position="393"/>
        <end position="416"/>
    </location>
</feature>
<keyword evidence="5" id="KW-1133">Transmembrane helix</keyword>
<name>A0A2P4ZTH6_9HYPO</name>
<organism evidence="7 8">
    <name type="scientific">Trichoderma gamsii</name>
    <dbReference type="NCBI Taxonomy" id="398673"/>
    <lineage>
        <taxon>Eukaryota</taxon>
        <taxon>Fungi</taxon>
        <taxon>Dikarya</taxon>
        <taxon>Ascomycota</taxon>
        <taxon>Pezizomycotina</taxon>
        <taxon>Sordariomycetes</taxon>
        <taxon>Hypocreomycetidae</taxon>
        <taxon>Hypocreales</taxon>
        <taxon>Hypocreaceae</taxon>
        <taxon>Trichoderma</taxon>
    </lineage>
</organism>
<feature type="region of interest" description="Disordered" evidence="4">
    <location>
        <begin position="600"/>
        <end position="623"/>
    </location>
</feature>
<dbReference type="PROSITE" id="PS50088">
    <property type="entry name" value="ANK_REPEAT"/>
    <property type="match status" value="9"/>
</dbReference>
<feature type="transmembrane region" description="Helical" evidence="5">
    <location>
        <begin position="352"/>
        <end position="373"/>
    </location>
</feature>
<accession>A0A2P4ZTH6</accession>
<feature type="repeat" description="ANK" evidence="3">
    <location>
        <begin position="1172"/>
        <end position="1193"/>
    </location>
</feature>
<dbReference type="Pfam" id="PF12796">
    <property type="entry name" value="Ank_2"/>
    <property type="match status" value="3"/>
</dbReference>
<evidence type="ECO:0000313" key="7">
    <source>
        <dbReference type="EMBL" id="PON27602.1"/>
    </source>
</evidence>
<dbReference type="SMART" id="SM00248">
    <property type="entry name" value="ANK"/>
    <property type="match status" value="12"/>
</dbReference>
<evidence type="ECO:0000256" key="5">
    <source>
        <dbReference type="SAM" id="Phobius"/>
    </source>
</evidence>
<evidence type="ECO:0000256" key="1">
    <source>
        <dbReference type="ARBA" id="ARBA00022737"/>
    </source>
</evidence>
<feature type="repeat" description="ANK" evidence="3">
    <location>
        <begin position="1139"/>
        <end position="1171"/>
    </location>
</feature>
<sequence>MSQRIFFSALLILWLASRASADGGDDFANNLASDLGPIIALFGERVVMQFMSQAVGIADCILLAVAPIGAITTVVSAIRVAGPAWLKSFIGRARENLAAAEVEVMSSTSTETCELWNGNSVVRCPGSADIYQFICLIPKTKKIEDLKPFDVECTKLQADAHQETEKKNGGNAENNQTDGQATEQAQENTKHVQEETAQMQEDTEQVQKENNQVQEETEWFKITKRTGSTSIQQGFIKSTTSISSKLKCLWQGYRDGINLMSGKLKRVRVFLFHPATKERSLSAAESQQESGMDPPTRISECSTRTKAHSMDAPSTNHPENEEGLKIIVIEDKDGSAPNLLLNCHDRVGRSEIYVAAAIGLILQFGAVVYFGFITYYKPTQDTFLKDGRKVVKYAFPCAAVGTLLLVLGLFICSWVVGKSTKETCYEAENHHIYVVWLQKDHTVSDQVFKPFAVYPTSERQYITMSRRRNIKHRRNEIGGPIVHVLNRLLHYDKTAEKTGNNNDKRTTEVDSQPLYWPMEPITFIGALISLIGFISQFIGMRGLNWTASIVQLGITILVTIMRVIVRRGLGKPPAHTSLNPKFELDWFVLSFGQLSKAPWVNPGQTSRDSADQKKDARDETRPKWEIRTRTGGELTCHTDSSQPIEDSEPHRIMLMRKRLGKLSKWKSPFLEEAIHLSRAIEAVATTFLSGPNESYKWSIPAIYTQYNVAEPTEGKNVKEKVVEEKVVKGKIYITIYKDESHAWRVDETELEAILSLWLYSTSSIDLPEISRPRNLRAYELDGSEERLTRDLQWWMPENIPQSFKPYSENELTELIEKEPKRITVGYNVEDGAAKKSTATAQPDLMKKYFVFECQDNRQRLFSRELFYSFMRAIAKMPEVDIASASSAHPLSPSTMSGGWEQMKLKNETISDLAKKLEKIGFGSLSDIYIDLIIPLTLEHKLTNVKNIIDDVAREAHEYERTLQWENVVETCNRLLKLALRFDLEKDSSSTRAVAICLGFLYRLHHEAKLQETERRIEDDLITQLESLKEILAGDTFSAYFSTILPDRHQFFAATLSMLAGINSTPISFPSSFQITATNLDIIKARDSKQRLAIRNIEEFEKTDAFGWSLLHYAANLTLDIDNNWQESDETAFPTPRDLMEWTPLHHACVFGNKELVDMLLRYKTPIEIAGKDGITPMHCAVQSGKVEIVQQLIGYKKHRRNIRHVDRNERHPIHWAAVEETLRWSTYWKTILIYQIGDNELRTPLHLAVEYELTDAVQTLIQVGANVKTSRKDGRTPLHVSLSRGKDGLEVAKLLLHAGADVNTVAKDGATALHIAAQSGSLFDFLNFLLDNNLKTPAIDATDEYGQTALLIAIYEKEWEAVQRLLDMNASVDADQRKGYTPVLGAVLGENQDILQQLLDRRASVDDADGDGYSALHISILNQKQRIFQALLNANANIDALISGRNDTPLHIAVRKGQIDFIQTLLSKGANTTVLNFRGFSPLQQALHSGGVQAVQKLIEHDKTSTTKAALQRNKEGDTPLHTLSARRFRDSTKCKMLDKLMSIGPEIEINAKNIKGLTPLDLALTEAREHRQFIFDLLEKGAEPGSETMRTILEDWKDDRLELEALAE</sequence>
<dbReference type="PANTHER" id="PTHR24123">
    <property type="entry name" value="ANKYRIN REPEAT-CONTAINING"/>
    <property type="match status" value="1"/>
</dbReference>
<dbReference type="SUPFAM" id="SSF48403">
    <property type="entry name" value="Ankyrin repeat"/>
    <property type="match status" value="2"/>
</dbReference>
<feature type="repeat" description="ANK" evidence="3">
    <location>
        <begin position="1240"/>
        <end position="1272"/>
    </location>
</feature>
<feature type="repeat" description="ANK" evidence="3">
    <location>
        <begin position="1378"/>
        <end position="1410"/>
    </location>
</feature>
<gene>
    <name evidence="7" type="ORF">TGAM01_v203369</name>
</gene>
<dbReference type="EMBL" id="JPDN02000009">
    <property type="protein sequence ID" value="PON27602.1"/>
    <property type="molecule type" value="Genomic_DNA"/>
</dbReference>
<dbReference type="GeneID" id="29981387"/>
<reference evidence="7 8" key="1">
    <citation type="journal article" date="2016" name="Genome Announc.">
        <title>Draft Whole-Genome Sequence of Trichoderma gamsii T6085, a Promising Biocontrol Agent of Fusarium Head Blight on Wheat.</title>
        <authorList>
            <person name="Baroncelli R."/>
            <person name="Zapparata A."/>
            <person name="Piaggeschi G."/>
            <person name="Sarrocco S."/>
            <person name="Vannacci G."/>
        </authorList>
    </citation>
    <scope>NUCLEOTIDE SEQUENCE [LARGE SCALE GENOMIC DNA]</scope>
    <source>
        <strain evidence="7 8">T6085</strain>
    </source>
</reference>
<evidence type="ECO:0000313" key="8">
    <source>
        <dbReference type="Proteomes" id="UP000054821"/>
    </source>
</evidence>
<feature type="transmembrane region" description="Helical" evidence="5">
    <location>
        <begin position="521"/>
        <end position="539"/>
    </location>
</feature>
<dbReference type="Pfam" id="PF00023">
    <property type="entry name" value="Ank"/>
    <property type="match status" value="1"/>
</dbReference>
<dbReference type="PROSITE" id="PS50297">
    <property type="entry name" value="ANK_REP_REGION"/>
    <property type="match status" value="6"/>
</dbReference>
<dbReference type="InterPro" id="IPR036770">
    <property type="entry name" value="Ankyrin_rpt-contain_sf"/>
</dbReference>
<comment type="caution">
    <text evidence="7">The sequence shown here is derived from an EMBL/GenBank/DDBJ whole genome shotgun (WGS) entry which is preliminary data.</text>
</comment>
<protein>
    <submittedName>
        <fullName evidence="7">Uncharacterized protein</fullName>
    </submittedName>
</protein>
<dbReference type="PRINTS" id="PR01415">
    <property type="entry name" value="ANKYRIN"/>
</dbReference>
<feature type="transmembrane region" description="Helical" evidence="5">
    <location>
        <begin position="545"/>
        <end position="565"/>
    </location>
</feature>
<feature type="repeat" description="ANK" evidence="3">
    <location>
        <begin position="1411"/>
        <end position="1443"/>
    </location>
</feature>
<evidence type="ECO:0000256" key="6">
    <source>
        <dbReference type="SAM" id="SignalP"/>
    </source>
</evidence>
<feature type="compositionally biased region" description="Polar residues" evidence="4">
    <location>
        <begin position="171"/>
        <end position="187"/>
    </location>
</feature>
<keyword evidence="8" id="KW-1185">Reference proteome</keyword>
<dbReference type="InterPro" id="IPR002110">
    <property type="entry name" value="Ankyrin_rpt"/>
</dbReference>
<feature type="compositionally biased region" description="Basic and acidic residues" evidence="4">
    <location>
        <begin position="608"/>
        <end position="623"/>
    </location>
</feature>
<keyword evidence="2 3" id="KW-0040">ANK repeat</keyword>